<keyword evidence="3 6" id="KW-0812">Transmembrane</keyword>
<evidence type="ECO:0000256" key="5">
    <source>
        <dbReference type="ARBA" id="ARBA00023136"/>
    </source>
</evidence>
<gene>
    <name evidence="8" type="ORF">D9613_002136</name>
</gene>
<comment type="subcellular location">
    <subcellularLocation>
        <location evidence="1 6">Membrane</location>
        <topology evidence="1 6">Multi-pass membrane protein</topology>
    </subcellularLocation>
</comment>
<evidence type="ECO:0000256" key="3">
    <source>
        <dbReference type="ARBA" id="ARBA00022692"/>
    </source>
</evidence>
<comment type="caution">
    <text evidence="6">Lacks conserved residue(s) required for the propagation of feature annotation.</text>
</comment>
<evidence type="ECO:0000313" key="8">
    <source>
        <dbReference type="EMBL" id="KAF4623514.1"/>
    </source>
</evidence>
<feature type="region of interest" description="Disordered" evidence="7">
    <location>
        <begin position="190"/>
        <end position="217"/>
    </location>
</feature>
<dbReference type="InterPro" id="IPR004345">
    <property type="entry name" value="TB2_DP1_HVA22"/>
</dbReference>
<feature type="transmembrane region" description="Helical" evidence="6">
    <location>
        <begin position="42"/>
        <end position="68"/>
    </location>
</feature>
<name>A0A8H4R764_9AGAR</name>
<proteinExistence type="inferred from homology"/>
<dbReference type="EMBL" id="JAACJL010000001">
    <property type="protein sequence ID" value="KAF4623514.1"/>
    <property type="molecule type" value="Genomic_DNA"/>
</dbReference>
<evidence type="ECO:0000256" key="2">
    <source>
        <dbReference type="ARBA" id="ARBA00008573"/>
    </source>
</evidence>
<protein>
    <recommendedName>
        <fullName evidence="6">Protein YOP1</fullName>
    </recommendedName>
</protein>
<keyword evidence="9" id="KW-1185">Reference proteome</keyword>
<comment type="caution">
    <text evidence="8">The sequence shown here is derived from an EMBL/GenBank/DDBJ whole genome shotgun (WGS) entry which is preliminary data.</text>
</comment>
<accession>A0A8H4R764</accession>
<comment type="similarity">
    <text evidence="2 6">Belongs to the DP1 family.</text>
</comment>
<dbReference type="AlphaFoldDB" id="A0A8H4R764"/>
<dbReference type="Proteomes" id="UP000521872">
    <property type="component" value="Unassembled WGS sequence"/>
</dbReference>
<feature type="compositionally biased region" description="Polar residues" evidence="7">
    <location>
        <begin position="196"/>
        <end position="209"/>
    </location>
</feature>
<sequence>MFIFILSRVLSAWFAFILPSFATFKALSRRPLSDSDIQKWSIYWAVIGVFVAFEYLAEWLISWLPFYWELKTMFLLFLSLPQTQGSTYIYHTYLQPVFIKNEANLDAGIVAIQRDVLAFVQERLTALWNMLWNLATKNQAQGQTSAQPGSQWSQLFSPELVHSALDAFRPRGTNSDASRNLQLQGSNAAARGSHASLVSENGSTENTPSFPVPQHYE</sequence>
<dbReference type="PANTHER" id="PTHR12300:SF161">
    <property type="entry name" value="RECEPTOR EXPRESSION-ENHANCING PROTEIN"/>
    <property type="match status" value="1"/>
</dbReference>
<evidence type="ECO:0000313" key="9">
    <source>
        <dbReference type="Proteomes" id="UP000521872"/>
    </source>
</evidence>
<evidence type="ECO:0000256" key="7">
    <source>
        <dbReference type="SAM" id="MobiDB-lite"/>
    </source>
</evidence>
<keyword evidence="4 6" id="KW-1133">Transmembrane helix</keyword>
<dbReference type="PANTHER" id="PTHR12300">
    <property type="entry name" value="HVA22-LIKE PROTEINS"/>
    <property type="match status" value="1"/>
</dbReference>
<reference evidence="8 9" key="1">
    <citation type="submission" date="2019-12" db="EMBL/GenBank/DDBJ databases">
        <authorList>
            <person name="Floudas D."/>
            <person name="Bentzer J."/>
            <person name="Ahren D."/>
            <person name="Johansson T."/>
            <person name="Persson P."/>
            <person name="Tunlid A."/>
        </authorList>
    </citation>
    <scope>NUCLEOTIDE SEQUENCE [LARGE SCALE GENOMIC DNA]</scope>
    <source>
        <strain evidence="8 9">CBS 102.39</strain>
    </source>
</reference>
<dbReference type="Pfam" id="PF03134">
    <property type="entry name" value="TB2_DP1_HVA22"/>
    <property type="match status" value="1"/>
</dbReference>
<evidence type="ECO:0000256" key="4">
    <source>
        <dbReference type="ARBA" id="ARBA00022989"/>
    </source>
</evidence>
<evidence type="ECO:0000256" key="1">
    <source>
        <dbReference type="ARBA" id="ARBA00004141"/>
    </source>
</evidence>
<evidence type="ECO:0000256" key="6">
    <source>
        <dbReference type="RuleBase" id="RU362006"/>
    </source>
</evidence>
<dbReference type="GO" id="GO:0016020">
    <property type="term" value="C:membrane"/>
    <property type="evidence" value="ECO:0007669"/>
    <property type="project" value="UniProtKB-SubCell"/>
</dbReference>
<organism evidence="8 9">
    <name type="scientific">Agrocybe pediades</name>
    <dbReference type="NCBI Taxonomy" id="84607"/>
    <lineage>
        <taxon>Eukaryota</taxon>
        <taxon>Fungi</taxon>
        <taxon>Dikarya</taxon>
        <taxon>Basidiomycota</taxon>
        <taxon>Agaricomycotina</taxon>
        <taxon>Agaricomycetes</taxon>
        <taxon>Agaricomycetidae</taxon>
        <taxon>Agaricales</taxon>
        <taxon>Agaricineae</taxon>
        <taxon>Strophariaceae</taxon>
        <taxon>Agrocybe</taxon>
    </lineage>
</organism>
<keyword evidence="5 6" id="KW-0472">Membrane</keyword>